<dbReference type="Pfam" id="PF11391">
    <property type="entry name" value="DUF2798"/>
    <property type="match status" value="2"/>
</dbReference>
<keyword evidence="1" id="KW-1133">Transmembrane helix</keyword>
<name>A0A0R2AYF5_9LACO</name>
<proteinExistence type="predicted"/>
<sequence>MPKNLKEEILFTGMMAGMMVLVMSLYNVMRVVGVNGTAVTKALIGFPLGLIVAGILDLALVGPIVKGIVFKYLIKDPENTAPIRIALTISTLMVLGMVSLMTAYGLIMTGQIGWSQYFTGWLINIVVALPLQLLIVGPLSRAGLSRIQN</sequence>
<dbReference type="AlphaFoldDB" id="A0A0R2AYF5"/>
<keyword evidence="1" id="KW-0812">Transmembrane</keyword>
<organism evidence="2 3">
    <name type="scientific">Lacticaseibacillus brantae DSM 23927</name>
    <dbReference type="NCBI Taxonomy" id="1423727"/>
    <lineage>
        <taxon>Bacteria</taxon>
        <taxon>Bacillati</taxon>
        <taxon>Bacillota</taxon>
        <taxon>Bacilli</taxon>
        <taxon>Lactobacillales</taxon>
        <taxon>Lactobacillaceae</taxon>
        <taxon>Lacticaseibacillus</taxon>
    </lineage>
</organism>
<reference evidence="2 3" key="1">
    <citation type="journal article" date="2015" name="Genome Announc.">
        <title>Expanding the biotechnology potential of lactobacilli through comparative genomics of 213 strains and associated genera.</title>
        <authorList>
            <person name="Sun Z."/>
            <person name="Harris H.M."/>
            <person name="McCann A."/>
            <person name="Guo C."/>
            <person name="Argimon S."/>
            <person name="Zhang W."/>
            <person name="Yang X."/>
            <person name="Jeffery I.B."/>
            <person name="Cooney J.C."/>
            <person name="Kagawa T.F."/>
            <person name="Liu W."/>
            <person name="Song Y."/>
            <person name="Salvetti E."/>
            <person name="Wrobel A."/>
            <person name="Rasinkangas P."/>
            <person name="Parkhill J."/>
            <person name="Rea M.C."/>
            <person name="O'Sullivan O."/>
            <person name="Ritari J."/>
            <person name="Douillard F.P."/>
            <person name="Paul Ross R."/>
            <person name="Yang R."/>
            <person name="Briner A.E."/>
            <person name="Felis G.E."/>
            <person name="de Vos W.M."/>
            <person name="Barrangou R."/>
            <person name="Klaenhammer T.R."/>
            <person name="Caufield P.W."/>
            <person name="Cui Y."/>
            <person name="Zhang H."/>
            <person name="O'Toole P.W."/>
        </authorList>
    </citation>
    <scope>NUCLEOTIDE SEQUENCE [LARGE SCALE GENOMIC DNA]</scope>
    <source>
        <strain evidence="2 3">DSM 23927</strain>
    </source>
</reference>
<feature type="transmembrane region" description="Helical" evidence="1">
    <location>
        <begin position="85"/>
        <end position="107"/>
    </location>
</feature>
<evidence type="ECO:0000313" key="3">
    <source>
        <dbReference type="Proteomes" id="UP000051672"/>
    </source>
</evidence>
<keyword evidence="1" id="KW-0472">Membrane</keyword>
<feature type="transmembrane region" description="Helical" evidence="1">
    <location>
        <begin position="119"/>
        <end position="139"/>
    </location>
</feature>
<dbReference type="RefSeq" id="WP_057894226.1">
    <property type="nucleotide sequence ID" value="NZ_AYZQ01000002.1"/>
</dbReference>
<dbReference type="Proteomes" id="UP000051672">
    <property type="component" value="Unassembled WGS sequence"/>
</dbReference>
<dbReference type="OrthoDB" id="7062363at2"/>
<protein>
    <recommendedName>
        <fullName evidence="4">Integral membrane protein</fullName>
    </recommendedName>
</protein>
<dbReference type="EMBL" id="AYZQ01000002">
    <property type="protein sequence ID" value="KRM71951.1"/>
    <property type="molecule type" value="Genomic_DNA"/>
</dbReference>
<gene>
    <name evidence="2" type="ORF">FC34_GL000931</name>
</gene>
<dbReference type="STRING" id="1423727.FC34_GL000931"/>
<evidence type="ECO:0000256" key="1">
    <source>
        <dbReference type="SAM" id="Phobius"/>
    </source>
</evidence>
<dbReference type="InterPro" id="IPR021529">
    <property type="entry name" value="DUF2798"/>
</dbReference>
<evidence type="ECO:0008006" key="4">
    <source>
        <dbReference type="Google" id="ProtNLM"/>
    </source>
</evidence>
<comment type="caution">
    <text evidence="2">The sequence shown here is derived from an EMBL/GenBank/DDBJ whole genome shotgun (WGS) entry which is preliminary data.</text>
</comment>
<feature type="transmembrane region" description="Helical" evidence="1">
    <location>
        <begin position="9"/>
        <end position="28"/>
    </location>
</feature>
<feature type="transmembrane region" description="Helical" evidence="1">
    <location>
        <begin position="48"/>
        <end position="73"/>
    </location>
</feature>
<evidence type="ECO:0000313" key="2">
    <source>
        <dbReference type="EMBL" id="KRM71951.1"/>
    </source>
</evidence>
<dbReference type="PATRIC" id="fig|1423727.3.peg.937"/>
<accession>A0A0R2AYF5</accession>
<keyword evidence="3" id="KW-1185">Reference proteome</keyword>